<keyword evidence="1" id="KW-0472">Membrane</keyword>
<name>A0A8C4Q3S4_EPTBU</name>
<dbReference type="Proteomes" id="UP000694388">
    <property type="component" value="Unplaced"/>
</dbReference>
<dbReference type="Ensembl" id="ENSEBUT00000009930.1">
    <property type="protein sequence ID" value="ENSEBUP00000009407.1"/>
    <property type="gene ID" value="ENSEBUG00000006059.1"/>
</dbReference>
<proteinExistence type="predicted"/>
<accession>A0A8C4Q3S4</accession>
<organism evidence="2 3">
    <name type="scientific">Eptatretus burgeri</name>
    <name type="common">Inshore hagfish</name>
    <dbReference type="NCBI Taxonomy" id="7764"/>
    <lineage>
        <taxon>Eukaryota</taxon>
        <taxon>Metazoa</taxon>
        <taxon>Chordata</taxon>
        <taxon>Craniata</taxon>
        <taxon>Vertebrata</taxon>
        <taxon>Cyclostomata</taxon>
        <taxon>Myxini</taxon>
        <taxon>Myxiniformes</taxon>
        <taxon>Myxinidae</taxon>
        <taxon>Eptatretinae</taxon>
        <taxon>Eptatretus</taxon>
    </lineage>
</organism>
<reference evidence="2" key="2">
    <citation type="submission" date="2025-09" db="UniProtKB">
        <authorList>
            <consortium name="Ensembl"/>
        </authorList>
    </citation>
    <scope>IDENTIFICATION</scope>
</reference>
<feature type="transmembrane region" description="Helical" evidence="1">
    <location>
        <begin position="6"/>
        <end position="26"/>
    </location>
</feature>
<protein>
    <submittedName>
        <fullName evidence="2">Uncharacterized protein</fullName>
    </submittedName>
</protein>
<sequence>MQQPSSVLLCLVLFISSSIPMVGTMYKEECGMRLYHREFVRAVIFMCGSSRCPLLDMTETLRSKLGGIRPSWGCGKDESMKFW</sequence>
<keyword evidence="1" id="KW-0812">Transmembrane</keyword>
<evidence type="ECO:0000313" key="3">
    <source>
        <dbReference type="Proteomes" id="UP000694388"/>
    </source>
</evidence>
<keyword evidence="3" id="KW-1185">Reference proteome</keyword>
<evidence type="ECO:0000313" key="2">
    <source>
        <dbReference type="Ensembl" id="ENSEBUP00000009407.1"/>
    </source>
</evidence>
<dbReference type="AlphaFoldDB" id="A0A8C4Q3S4"/>
<keyword evidence="1" id="KW-1133">Transmembrane helix</keyword>
<reference evidence="2" key="1">
    <citation type="submission" date="2025-08" db="UniProtKB">
        <authorList>
            <consortium name="Ensembl"/>
        </authorList>
    </citation>
    <scope>IDENTIFICATION</scope>
</reference>
<evidence type="ECO:0000256" key="1">
    <source>
        <dbReference type="SAM" id="Phobius"/>
    </source>
</evidence>